<dbReference type="InterPro" id="IPR016024">
    <property type="entry name" value="ARM-type_fold"/>
</dbReference>
<dbReference type="PROSITE" id="PS50077">
    <property type="entry name" value="HEAT_REPEAT"/>
    <property type="match status" value="1"/>
</dbReference>
<feature type="compositionally biased region" description="Polar residues" evidence="4">
    <location>
        <begin position="1"/>
        <end position="12"/>
    </location>
</feature>
<reference evidence="6 7" key="1">
    <citation type="journal article" date="2020" name="G3 (Bethesda)">
        <title>Improved Reference Genome for Cyclotella cryptica CCMP332, a Model for Cell Wall Morphogenesis, Salinity Adaptation, and Lipid Production in Diatoms (Bacillariophyta).</title>
        <authorList>
            <person name="Roberts W.R."/>
            <person name="Downey K.M."/>
            <person name="Ruck E.C."/>
            <person name="Traller J.C."/>
            <person name="Alverson A.J."/>
        </authorList>
    </citation>
    <scope>NUCLEOTIDE SEQUENCE [LARGE SCALE GENOMIC DNA]</scope>
    <source>
        <strain evidence="6 7">CCMP332</strain>
    </source>
</reference>
<sequence length="691" mass="75171">MADPDGSTSNPAQQPPPSTRWSHAPIAGPLASGTTPALTLARSLDCTTDDLSKMPPFDLFTAQLDSDSTEARVDAMKKLALVSEAIGTEEALSKLIPYLTVNIAHNEKDDDDEILLLLAGQLGLMVPGLIPGHRAMPLLPILERLCSIEETVVRDKAVETMNAIIPLLLPGGDYEPGMPFNMLLGMAKRLAGADWFTAKVSAAGILPATYAFWNVHGHALEGADEARRELRVLFKDLSEDDTPMVRRSAARHLGRFVEAVAGMTETAEEVVRSGKPVGLPAISDENKRLVTFELVPIFQALSGDEQDSVRLLSVSGAGSLGCGMARNAGLTADLVLPVVRGGCADLSWRVRHHLAKVFSTVAGSMGYAGPKYAARQTEVFQFFSGLLQDNEAEVRAAAVENIARMAQLGGPELFQTHIAPVLPTLADDLVMEVRSKLAQTLMDCCDPSICNTLTDDIILEEFKPLLENFLNDEFAEVQLHILTKLSRVSHLLGKMDVVVSSILQMAKAQNWRVREAVGRLLPFLAEARGVSFFEEHLLEPWMKIMSDQVADVRSACVDGMPKLLSVSGSEWIQQHILPHYNTMYDESSSYLTRITVLRSYAALAEKEGENENSLSVPLIEQIVNILLKGLKDRVANVRLISARGLGIVSLSGQCDIAMLNGRIVPALTECLMSEEDPDCKYQCQLALEAKA</sequence>
<dbReference type="PANTHER" id="PTHR10648">
    <property type="entry name" value="SERINE/THREONINE-PROTEIN PHOSPHATASE PP2A 65 KDA REGULATORY SUBUNIT"/>
    <property type="match status" value="1"/>
</dbReference>
<dbReference type="Gene3D" id="1.25.10.10">
    <property type="entry name" value="Leucine-rich Repeat Variant"/>
    <property type="match status" value="1"/>
</dbReference>
<gene>
    <name evidence="6" type="ORF">HJC23_006123</name>
</gene>
<feature type="repeat" description="HEAT" evidence="3">
    <location>
        <begin position="379"/>
        <end position="417"/>
    </location>
</feature>
<evidence type="ECO:0000256" key="2">
    <source>
        <dbReference type="ARBA" id="ARBA00038332"/>
    </source>
</evidence>
<evidence type="ECO:0000313" key="7">
    <source>
        <dbReference type="Proteomes" id="UP001516023"/>
    </source>
</evidence>
<evidence type="ECO:0000256" key="1">
    <source>
        <dbReference type="ARBA" id="ARBA00022737"/>
    </source>
</evidence>
<dbReference type="SUPFAM" id="SSF48371">
    <property type="entry name" value="ARM repeat"/>
    <property type="match status" value="1"/>
</dbReference>
<evidence type="ECO:0000259" key="5">
    <source>
        <dbReference type="Pfam" id="PF22646"/>
    </source>
</evidence>
<dbReference type="AlphaFoldDB" id="A0ABD3QM90"/>
<organism evidence="6 7">
    <name type="scientific">Cyclotella cryptica</name>
    <dbReference type="NCBI Taxonomy" id="29204"/>
    <lineage>
        <taxon>Eukaryota</taxon>
        <taxon>Sar</taxon>
        <taxon>Stramenopiles</taxon>
        <taxon>Ochrophyta</taxon>
        <taxon>Bacillariophyta</taxon>
        <taxon>Coscinodiscophyceae</taxon>
        <taxon>Thalassiosirophycidae</taxon>
        <taxon>Stephanodiscales</taxon>
        <taxon>Stephanodiscaceae</taxon>
        <taxon>Cyclotella</taxon>
    </lineage>
</organism>
<dbReference type="InterPro" id="IPR021133">
    <property type="entry name" value="HEAT_type_2"/>
</dbReference>
<comment type="caution">
    <text evidence="6">The sequence shown here is derived from an EMBL/GenBank/DDBJ whole genome shotgun (WGS) entry which is preliminary data.</text>
</comment>
<dbReference type="InterPro" id="IPR051023">
    <property type="entry name" value="PP2A_Regulatory_Subunit_A"/>
</dbReference>
<comment type="similarity">
    <text evidence="2">Belongs to the phosphatase 2A regulatory subunit A family.</text>
</comment>
<accession>A0ABD3QM90</accession>
<feature type="region of interest" description="Disordered" evidence="4">
    <location>
        <begin position="1"/>
        <end position="28"/>
    </location>
</feature>
<dbReference type="Pfam" id="PF22646">
    <property type="entry name" value="PPP2R1A-like_HEAT"/>
    <property type="match status" value="1"/>
</dbReference>
<dbReference type="FunFam" id="1.25.10.10:FF:000318">
    <property type="entry name" value="Serine/threonine-protein phosphatase 2A regulatory subunit A gamma isoform"/>
    <property type="match status" value="1"/>
</dbReference>
<name>A0ABD3QM90_9STRA</name>
<proteinExistence type="inferred from homology"/>
<evidence type="ECO:0000256" key="4">
    <source>
        <dbReference type="SAM" id="MobiDB-lite"/>
    </source>
</evidence>
<evidence type="ECO:0000313" key="6">
    <source>
        <dbReference type="EMBL" id="KAL3800661.1"/>
    </source>
</evidence>
<dbReference type="PANTHER" id="PTHR10648:SF4">
    <property type="entry name" value="PROTEIN PHOSPHATASE 2 (FORMERLY 2A), REGULATORY SUBUNIT A, BETA ISOFORM-RELATED"/>
    <property type="match status" value="1"/>
</dbReference>
<dbReference type="EMBL" id="JABMIG020000031">
    <property type="protein sequence ID" value="KAL3800661.1"/>
    <property type="molecule type" value="Genomic_DNA"/>
</dbReference>
<keyword evidence="1" id="KW-0677">Repeat</keyword>
<dbReference type="InterPro" id="IPR011989">
    <property type="entry name" value="ARM-like"/>
</dbReference>
<evidence type="ECO:0000256" key="3">
    <source>
        <dbReference type="PROSITE-ProRule" id="PRU00103"/>
    </source>
</evidence>
<dbReference type="InterPro" id="IPR054573">
    <property type="entry name" value="PP2A/SF3B1-like_HEAT"/>
</dbReference>
<dbReference type="Proteomes" id="UP001516023">
    <property type="component" value="Unassembled WGS sequence"/>
</dbReference>
<feature type="domain" description="Phosphatase PP2A regulatory subunit A/Splicing factor 3B subunit 1-like HEAT repeat" evidence="5">
    <location>
        <begin position="375"/>
        <end position="442"/>
    </location>
</feature>
<keyword evidence="7" id="KW-1185">Reference proteome</keyword>
<protein>
    <recommendedName>
        <fullName evidence="5">Phosphatase PP2A regulatory subunit A/Splicing factor 3B subunit 1-like HEAT repeat domain-containing protein</fullName>
    </recommendedName>
</protein>